<feature type="region of interest" description="Disordered" evidence="1">
    <location>
        <begin position="1"/>
        <end position="88"/>
    </location>
</feature>
<organism evidence="2 3">
    <name type="scientific">Embleya scabrispora</name>
    <dbReference type="NCBI Taxonomy" id="159449"/>
    <lineage>
        <taxon>Bacteria</taxon>
        <taxon>Bacillati</taxon>
        <taxon>Actinomycetota</taxon>
        <taxon>Actinomycetes</taxon>
        <taxon>Kitasatosporales</taxon>
        <taxon>Streptomycetaceae</taxon>
        <taxon>Embleya</taxon>
    </lineage>
</organism>
<evidence type="ECO:0000256" key="1">
    <source>
        <dbReference type="SAM" id="MobiDB-lite"/>
    </source>
</evidence>
<accession>A0A1T3NIE8</accession>
<evidence type="ECO:0000313" key="2">
    <source>
        <dbReference type="EMBL" id="OPC76573.1"/>
    </source>
</evidence>
<proteinExistence type="predicted"/>
<reference evidence="2 3" key="1">
    <citation type="submission" date="2017-03" db="EMBL/GenBank/DDBJ databases">
        <title>Draft genome sequence of Streptomyces scabrisporus NF3, endophyte isolated from Amphipterygium adstringens.</title>
        <authorList>
            <person name="Vazquez M."/>
            <person name="Ceapa C.D."/>
            <person name="Rodriguez Luna D."/>
            <person name="Sanchez Esquivel S."/>
        </authorList>
    </citation>
    <scope>NUCLEOTIDE SEQUENCE [LARGE SCALE GENOMIC DNA]</scope>
    <source>
        <strain evidence="2 3">NF3</strain>
    </source>
</reference>
<dbReference type="EMBL" id="MWQN01000006">
    <property type="protein sequence ID" value="OPC76573.1"/>
    <property type="molecule type" value="Genomic_DNA"/>
</dbReference>
<dbReference type="AlphaFoldDB" id="A0A1T3NIE8"/>
<comment type="caution">
    <text evidence="2">The sequence shown here is derived from an EMBL/GenBank/DDBJ whole genome shotgun (WGS) entry which is preliminary data.</text>
</comment>
<keyword evidence="3" id="KW-1185">Reference proteome</keyword>
<feature type="compositionally biased region" description="Basic residues" evidence="1">
    <location>
        <begin position="70"/>
        <end position="88"/>
    </location>
</feature>
<evidence type="ECO:0000313" key="3">
    <source>
        <dbReference type="Proteomes" id="UP000190037"/>
    </source>
</evidence>
<protein>
    <submittedName>
        <fullName evidence="2">Uncharacterized protein</fullName>
    </submittedName>
</protein>
<sequence>MNTTTTTTDGAGREPSTSPAVPALDTVSSTALRAPAVRRPLALRDERRLTRAHVHTTAHPGARRGDGGRCRRRPPFPGRAHRSPRHRP</sequence>
<dbReference type="STRING" id="159449.B4N89_47090"/>
<dbReference type="Proteomes" id="UP000190037">
    <property type="component" value="Unassembled WGS sequence"/>
</dbReference>
<gene>
    <name evidence="2" type="ORF">B4N89_47090</name>
</gene>
<name>A0A1T3NIE8_9ACTN</name>
<feature type="compositionally biased region" description="Low complexity" evidence="1">
    <location>
        <begin position="31"/>
        <end position="40"/>
    </location>
</feature>